<dbReference type="RefSeq" id="WP_254021575.1">
    <property type="nucleotide sequence ID" value="NZ_CAKXZT010000165.1"/>
</dbReference>
<sequence length="252" mass="27469">MEVTKSLRPAFSSDVLIRKLRGIADISDDDAAALGGLTIQEKDVPANRDILLEGDRPTNSFIVLDGVVCSSKHTGAGKRQITSFFVAGDLPDLHGIHLSVMDCNFSSMTPGRLGVIRHSVFRSICEQRPRVATAFWRSTLIDAAIYREWVTNVGRRDAYARAAHMLCELIVRLRFAGRIEDHVADLPITQAALGDAVGLSAVHVNRTLQALQGDGLIATSGTKLRALDWPGLVQAGEFVPTYLHQKDPDVAF</sequence>
<keyword evidence="2" id="KW-0238">DNA-binding</keyword>
<dbReference type="PROSITE" id="PS51063">
    <property type="entry name" value="HTH_CRP_2"/>
    <property type="match status" value="1"/>
</dbReference>
<dbReference type="SUPFAM" id="SSF46785">
    <property type="entry name" value="Winged helix' DNA-binding domain"/>
    <property type="match status" value="1"/>
</dbReference>
<dbReference type="CDD" id="cd00038">
    <property type="entry name" value="CAP_ED"/>
    <property type="match status" value="1"/>
</dbReference>
<dbReference type="Pfam" id="PF00027">
    <property type="entry name" value="cNMP_binding"/>
    <property type="match status" value="1"/>
</dbReference>
<gene>
    <name evidence="5" type="ORF">MES5069_670012</name>
</gene>
<dbReference type="InterPro" id="IPR036388">
    <property type="entry name" value="WH-like_DNA-bd_sf"/>
</dbReference>
<dbReference type="Proteomes" id="UP001153050">
    <property type="component" value="Unassembled WGS sequence"/>
</dbReference>
<keyword evidence="3" id="KW-0804">Transcription</keyword>
<dbReference type="Gene3D" id="1.10.10.10">
    <property type="entry name" value="Winged helix-like DNA-binding domain superfamily/Winged helix DNA-binding domain"/>
    <property type="match status" value="1"/>
</dbReference>
<dbReference type="InterPro" id="IPR018490">
    <property type="entry name" value="cNMP-bd_dom_sf"/>
</dbReference>
<protein>
    <submittedName>
        <fullName evidence="5">cAMP-binding proteins - catabolite gene activator and regulatory subunit of cAMP-dependent protein kinases</fullName>
    </submittedName>
</protein>
<evidence type="ECO:0000256" key="2">
    <source>
        <dbReference type="ARBA" id="ARBA00023125"/>
    </source>
</evidence>
<evidence type="ECO:0000259" key="4">
    <source>
        <dbReference type="PROSITE" id="PS51063"/>
    </source>
</evidence>
<keyword evidence="1" id="KW-0805">Transcription regulation</keyword>
<evidence type="ECO:0000256" key="3">
    <source>
        <dbReference type="ARBA" id="ARBA00023163"/>
    </source>
</evidence>
<dbReference type="Gene3D" id="2.60.120.10">
    <property type="entry name" value="Jelly Rolls"/>
    <property type="match status" value="1"/>
</dbReference>
<name>A0ABM9EFY4_9HYPH</name>
<feature type="domain" description="HTH crp-type" evidence="4">
    <location>
        <begin position="156"/>
        <end position="230"/>
    </location>
</feature>
<organism evidence="5 6">
    <name type="scientific">Mesorhizobium escarrei</name>
    <dbReference type="NCBI Taxonomy" id="666018"/>
    <lineage>
        <taxon>Bacteria</taxon>
        <taxon>Pseudomonadati</taxon>
        <taxon>Pseudomonadota</taxon>
        <taxon>Alphaproteobacteria</taxon>
        <taxon>Hyphomicrobiales</taxon>
        <taxon>Phyllobacteriaceae</taxon>
        <taxon>Mesorhizobium</taxon>
    </lineage>
</organism>
<proteinExistence type="predicted"/>
<keyword evidence="6" id="KW-1185">Reference proteome</keyword>
<dbReference type="EMBL" id="CAKXZT010000165">
    <property type="protein sequence ID" value="CAH2408277.1"/>
    <property type="molecule type" value="Genomic_DNA"/>
</dbReference>
<evidence type="ECO:0000256" key="1">
    <source>
        <dbReference type="ARBA" id="ARBA00023015"/>
    </source>
</evidence>
<accession>A0ABM9EFY4</accession>
<dbReference type="InterPro" id="IPR012318">
    <property type="entry name" value="HTH_CRP"/>
</dbReference>
<dbReference type="SMART" id="SM00419">
    <property type="entry name" value="HTH_CRP"/>
    <property type="match status" value="1"/>
</dbReference>
<dbReference type="SUPFAM" id="SSF51206">
    <property type="entry name" value="cAMP-binding domain-like"/>
    <property type="match status" value="1"/>
</dbReference>
<dbReference type="InterPro" id="IPR036390">
    <property type="entry name" value="WH_DNA-bd_sf"/>
</dbReference>
<comment type="caution">
    <text evidence="5">The sequence shown here is derived from an EMBL/GenBank/DDBJ whole genome shotgun (WGS) entry which is preliminary data.</text>
</comment>
<dbReference type="InterPro" id="IPR014710">
    <property type="entry name" value="RmlC-like_jellyroll"/>
</dbReference>
<reference evidence="5 6" key="1">
    <citation type="submission" date="2022-03" db="EMBL/GenBank/DDBJ databases">
        <authorList>
            <person name="Brunel B."/>
        </authorList>
    </citation>
    <scope>NUCLEOTIDE SEQUENCE [LARGE SCALE GENOMIC DNA]</scope>
    <source>
        <strain evidence="5">STM5069sample</strain>
    </source>
</reference>
<evidence type="ECO:0000313" key="5">
    <source>
        <dbReference type="EMBL" id="CAH2408277.1"/>
    </source>
</evidence>
<dbReference type="InterPro" id="IPR000595">
    <property type="entry name" value="cNMP-bd_dom"/>
</dbReference>
<evidence type="ECO:0000313" key="6">
    <source>
        <dbReference type="Proteomes" id="UP001153050"/>
    </source>
</evidence>
<dbReference type="Pfam" id="PF13545">
    <property type="entry name" value="HTH_Crp_2"/>
    <property type="match status" value="1"/>
</dbReference>